<sequence>MGIAKRETSKKNPVSMREAQLNFIDYFINNRTNNEHPKEYTQRMALIKQYSSQQQVYFRQEFLPAYKDKHHLDHLKLGYKPNESKSYDAKKIDLAPEWQDATYRDFSKYRVVYGPVPYYLKGFDKQPDVIDTISACAINLMGTSKADEAKFMPGGRLDEIAFREECRAMADFLLSIAKSRGANKFVMPAFGVGVYIQNLKNTDDKAKAKEIMNKAFAEMARKHEIMVDWVVWKDNKNASHEKNLLDSQTQGNAYMNHVIADLMEHAQTQNNAGYHCAMLNPGSDRTIGGKYIAQNPDTLEEQMAQQSDLLFLHSVYNENMIHRFELDLKLAKQNSRQKQPQSIDAMLLLKKMHFDSYIQRFNTLKNELELQNPNAAKALEKFIERVTAGKDEWIRNPNHWSKFIKHCQNALNEAKNSSLQDFSEWNILKRGFMKMINWLASFFSNEPVYKSKEYAELSIFSKQITNTKPDIDLSEDVVHEPKKP</sequence>
<evidence type="ECO:0000313" key="1">
    <source>
        <dbReference type="EMBL" id="HAT1596076.1"/>
    </source>
</evidence>
<organism evidence="1 2">
    <name type="scientific">Legionella pneumophila</name>
    <dbReference type="NCBI Taxonomy" id="446"/>
    <lineage>
        <taxon>Bacteria</taxon>
        <taxon>Pseudomonadati</taxon>
        <taxon>Pseudomonadota</taxon>
        <taxon>Gammaproteobacteria</taxon>
        <taxon>Legionellales</taxon>
        <taxon>Legionellaceae</taxon>
        <taxon>Legionella</taxon>
    </lineage>
</organism>
<proteinExistence type="predicted"/>
<dbReference type="EMBL" id="DACSEI010000010">
    <property type="protein sequence ID" value="HAT1596076.1"/>
    <property type="molecule type" value="Genomic_DNA"/>
</dbReference>
<evidence type="ECO:0000313" key="2">
    <source>
        <dbReference type="Proteomes" id="UP000861567"/>
    </source>
</evidence>
<dbReference type="AlphaFoldDB" id="A0AAN5KQK9"/>
<gene>
    <name evidence="1" type="ORF">I8Y58_001296</name>
</gene>
<dbReference type="Proteomes" id="UP000861567">
    <property type="component" value="Unassembled WGS sequence"/>
</dbReference>
<comment type="caution">
    <text evidence="1">The sequence shown here is derived from an EMBL/GenBank/DDBJ whole genome shotgun (WGS) entry which is preliminary data.</text>
</comment>
<reference evidence="1" key="1">
    <citation type="journal article" date="2018" name="Genome Biol.">
        <title>SKESA: strategic k-mer extension for scrupulous assemblies.</title>
        <authorList>
            <person name="Souvorov A."/>
            <person name="Agarwala R."/>
            <person name="Lipman D.J."/>
        </authorList>
    </citation>
    <scope>NUCLEOTIDE SEQUENCE</scope>
    <source>
        <strain evidence="1">D3612</strain>
    </source>
</reference>
<name>A0AAN5KQK9_LEGPN</name>
<reference evidence="1" key="2">
    <citation type="submission" date="2020-11" db="EMBL/GenBank/DDBJ databases">
        <authorList>
            <consortium name="NCBI Pathogen Detection Project"/>
        </authorList>
    </citation>
    <scope>NUCLEOTIDE SEQUENCE</scope>
    <source>
        <strain evidence="1">D3612</strain>
    </source>
</reference>
<accession>A0AAN5KQK9</accession>
<protein>
    <submittedName>
        <fullName evidence="1">Uncharacterized protein</fullName>
    </submittedName>
</protein>